<name>A0A839K1G9_9FIRM</name>
<gene>
    <name evidence="1" type="ORF">H0486_11980</name>
</gene>
<dbReference type="RefSeq" id="WP_228353227.1">
    <property type="nucleotide sequence ID" value="NZ_JACEGA010000001.1"/>
</dbReference>
<sequence length="293" mass="33009">MESWFSSGIDFHIVNSKLLGEPTRFQRAVSSLSFAYSKDDEVNRYFAELELLKGVPLSYMVPDTAMLPPESLRIFYLDPNWVTCLLDGGLSIGRHSTQDIEHDNMALPGIRTVSYANSMNVRNLRCNAALTESEPQQVRTGFLLNSQLASGWPGLEVRCYQNGTELQLLRLEHLTDSILLCIVDGEMEEIEFTQPNQSLYFGFNEEGGEIEQDLVSLKEGEVGRSLDQSVPIPFRNKDKDFGVIDIGNLICSILQELGDNQGKYFSAVEFASEMIYKRCRCRIQIKRGKGDGI</sequence>
<accession>A0A839K1G9</accession>
<comment type="caution">
    <text evidence="1">The sequence shown here is derived from an EMBL/GenBank/DDBJ whole genome shotgun (WGS) entry which is preliminary data.</text>
</comment>
<evidence type="ECO:0000313" key="2">
    <source>
        <dbReference type="Proteomes" id="UP000574276"/>
    </source>
</evidence>
<dbReference type="Proteomes" id="UP000574276">
    <property type="component" value="Unassembled WGS sequence"/>
</dbReference>
<keyword evidence="2" id="KW-1185">Reference proteome</keyword>
<proteinExistence type="predicted"/>
<dbReference type="AlphaFoldDB" id="A0A839K1G9"/>
<dbReference type="EMBL" id="JACEGA010000001">
    <property type="protein sequence ID" value="MBB2183594.1"/>
    <property type="molecule type" value="Genomic_DNA"/>
</dbReference>
<evidence type="ECO:0000313" key="1">
    <source>
        <dbReference type="EMBL" id="MBB2183594.1"/>
    </source>
</evidence>
<organism evidence="1 2">
    <name type="scientific">Variimorphobacter saccharofermentans</name>
    <dbReference type="NCBI Taxonomy" id="2755051"/>
    <lineage>
        <taxon>Bacteria</taxon>
        <taxon>Bacillati</taxon>
        <taxon>Bacillota</taxon>
        <taxon>Clostridia</taxon>
        <taxon>Lachnospirales</taxon>
        <taxon>Lachnospiraceae</taxon>
        <taxon>Variimorphobacter</taxon>
    </lineage>
</organism>
<reference evidence="1 2" key="1">
    <citation type="submission" date="2020-07" db="EMBL/GenBank/DDBJ databases">
        <title>Characterization and genome sequencing of isolate MD1, a novel member within the family Lachnospiraceae.</title>
        <authorList>
            <person name="Rettenmaier R."/>
            <person name="Di Bello L."/>
            <person name="Zinser C."/>
            <person name="Scheitz K."/>
            <person name="Liebl W."/>
            <person name="Zverlov V."/>
        </authorList>
    </citation>
    <scope>NUCLEOTIDE SEQUENCE [LARGE SCALE GENOMIC DNA]</scope>
    <source>
        <strain evidence="1 2">MD1</strain>
    </source>
</reference>
<protein>
    <submittedName>
        <fullName evidence="1">Uncharacterized protein</fullName>
    </submittedName>
</protein>